<feature type="domain" description="NADH:ubiquinone oxidoreductase intermediate-associated protein 30" evidence="2">
    <location>
        <begin position="18"/>
        <end position="176"/>
    </location>
</feature>
<name>A0ABR1QMS7_9PEZI</name>
<dbReference type="PANTHER" id="PTHR13194:SF19">
    <property type="entry name" value="NAD(P)-BINDING ROSSMANN-FOLD SUPERFAMILY PROTEIN"/>
    <property type="match status" value="1"/>
</dbReference>
<evidence type="ECO:0000313" key="4">
    <source>
        <dbReference type="Proteomes" id="UP001391051"/>
    </source>
</evidence>
<comment type="caution">
    <text evidence="3">The sequence shown here is derived from an EMBL/GenBank/DDBJ whole genome shotgun (WGS) entry which is preliminary data.</text>
</comment>
<gene>
    <name evidence="3" type="ORF">PG986_004510</name>
</gene>
<dbReference type="SUPFAM" id="SSF49785">
    <property type="entry name" value="Galactose-binding domain-like"/>
    <property type="match status" value="1"/>
</dbReference>
<evidence type="ECO:0000259" key="2">
    <source>
        <dbReference type="Pfam" id="PF08547"/>
    </source>
</evidence>
<keyword evidence="4" id="KW-1185">Reference proteome</keyword>
<dbReference type="InterPro" id="IPR013857">
    <property type="entry name" value="NADH-UbQ_OxRdtase-assoc_prot30"/>
</dbReference>
<dbReference type="InterPro" id="IPR039131">
    <property type="entry name" value="NDUFAF1"/>
</dbReference>
<protein>
    <recommendedName>
        <fullName evidence="2">NADH:ubiquinone oxidoreductase intermediate-associated protein 30 domain-containing protein</fullName>
    </recommendedName>
</protein>
<proteinExistence type="inferred from homology"/>
<dbReference type="RefSeq" id="XP_066703359.1">
    <property type="nucleotide sequence ID" value="XM_066840732.1"/>
</dbReference>
<accession>A0ABR1QMS7</accession>
<comment type="similarity">
    <text evidence="1">Belongs to the CIA30 family.</text>
</comment>
<dbReference type="PANTHER" id="PTHR13194">
    <property type="entry name" value="COMPLEX I INTERMEDIATE-ASSOCIATED PROTEIN 30"/>
    <property type="match status" value="1"/>
</dbReference>
<evidence type="ECO:0000313" key="3">
    <source>
        <dbReference type="EMBL" id="KAK7959656.1"/>
    </source>
</evidence>
<sequence>MALQQLPLLGGTLPWNASLWKAVDDSVRGGNSSSHLSIAATKSEATFSGYLDDATLGGAGFASQKTVGSLDWNLTGYDGLLVSVALSDGKLYTLNLKDVLPSSDRESSLLYETNFTVPAGSDSARAQEIFLPWANFTATYRGRTQPDAKPLNTSSIKTMSLMMRSYFGKQEGSFRLTTKSISAFRDSRQSR</sequence>
<dbReference type="InterPro" id="IPR008979">
    <property type="entry name" value="Galactose-bd-like_sf"/>
</dbReference>
<organism evidence="3 4">
    <name type="scientific">Apiospora aurea</name>
    <dbReference type="NCBI Taxonomy" id="335848"/>
    <lineage>
        <taxon>Eukaryota</taxon>
        <taxon>Fungi</taxon>
        <taxon>Dikarya</taxon>
        <taxon>Ascomycota</taxon>
        <taxon>Pezizomycotina</taxon>
        <taxon>Sordariomycetes</taxon>
        <taxon>Xylariomycetidae</taxon>
        <taxon>Amphisphaeriales</taxon>
        <taxon>Apiosporaceae</taxon>
        <taxon>Apiospora</taxon>
    </lineage>
</organism>
<dbReference type="GeneID" id="92073794"/>
<dbReference type="EMBL" id="JAQQWE010000003">
    <property type="protein sequence ID" value="KAK7959656.1"/>
    <property type="molecule type" value="Genomic_DNA"/>
</dbReference>
<dbReference type="Proteomes" id="UP001391051">
    <property type="component" value="Unassembled WGS sequence"/>
</dbReference>
<evidence type="ECO:0000256" key="1">
    <source>
        <dbReference type="ARBA" id="ARBA00007884"/>
    </source>
</evidence>
<reference evidence="3 4" key="1">
    <citation type="submission" date="2023-01" db="EMBL/GenBank/DDBJ databases">
        <title>Analysis of 21 Apiospora genomes using comparative genomics revels a genus with tremendous synthesis potential of carbohydrate active enzymes and secondary metabolites.</title>
        <authorList>
            <person name="Sorensen T."/>
        </authorList>
    </citation>
    <scope>NUCLEOTIDE SEQUENCE [LARGE SCALE GENOMIC DNA]</scope>
    <source>
        <strain evidence="3 4">CBS 24483</strain>
    </source>
</reference>
<dbReference type="Pfam" id="PF08547">
    <property type="entry name" value="CIA30"/>
    <property type="match status" value="1"/>
</dbReference>